<organism evidence="1">
    <name type="scientific">marine metagenome</name>
    <dbReference type="NCBI Taxonomy" id="408172"/>
    <lineage>
        <taxon>unclassified sequences</taxon>
        <taxon>metagenomes</taxon>
        <taxon>ecological metagenomes</taxon>
    </lineage>
</organism>
<gene>
    <name evidence="1" type="ORF">METZ01_LOCUS55079</name>
</gene>
<reference evidence="1" key="1">
    <citation type="submission" date="2018-05" db="EMBL/GenBank/DDBJ databases">
        <authorList>
            <person name="Lanie J.A."/>
            <person name="Ng W.-L."/>
            <person name="Kazmierczak K.M."/>
            <person name="Andrzejewski T.M."/>
            <person name="Davidsen T.M."/>
            <person name="Wayne K.J."/>
            <person name="Tettelin H."/>
            <person name="Glass J.I."/>
            <person name="Rusch D."/>
            <person name="Podicherti R."/>
            <person name="Tsui H.-C.T."/>
            <person name="Winkler M.E."/>
        </authorList>
    </citation>
    <scope>NUCLEOTIDE SEQUENCE</scope>
</reference>
<sequence length="80" mass="8744">MSSNNDPGVQTVLENMETIVASEGGTLQFISVDDGSLSVKYIKGVNEECPECVPDHAMVKMMMENSLSIYAPHIVKVDLR</sequence>
<dbReference type="Gene3D" id="3.30.300.130">
    <property type="entry name" value="Fe-S cluster assembly (FSCA)"/>
    <property type="match status" value="1"/>
</dbReference>
<name>A0A381SDS9_9ZZZZ</name>
<protein>
    <submittedName>
        <fullName evidence="1">Uncharacterized protein</fullName>
    </submittedName>
</protein>
<dbReference type="AlphaFoldDB" id="A0A381SDS9"/>
<dbReference type="InterPro" id="IPR034904">
    <property type="entry name" value="FSCA_dom_sf"/>
</dbReference>
<dbReference type="EMBL" id="UINC01002984">
    <property type="protein sequence ID" value="SVA02225.1"/>
    <property type="molecule type" value="Genomic_DNA"/>
</dbReference>
<accession>A0A381SDS9</accession>
<dbReference type="SUPFAM" id="SSF117916">
    <property type="entry name" value="Fe-S cluster assembly (FSCA) domain-like"/>
    <property type="match status" value="1"/>
</dbReference>
<proteinExistence type="predicted"/>
<evidence type="ECO:0000313" key="1">
    <source>
        <dbReference type="EMBL" id="SVA02225.1"/>
    </source>
</evidence>